<proteinExistence type="predicted"/>
<reference evidence="1" key="1">
    <citation type="submission" date="2022-07" db="EMBL/GenBank/DDBJ databases">
        <title>Phylogenomic reconstructions and comparative analyses of Kickxellomycotina fungi.</title>
        <authorList>
            <person name="Reynolds N.K."/>
            <person name="Stajich J.E."/>
            <person name="Barry K."/>
            <person name="Grigoriev I.V."/>
            <person name="Crous P."/>
            <person name="Smith M.E."/>
        </authorList>
    </citation>
    <scope>NUCLEOTIDE SEQUENCE</scope>
    <source>
        <strain evidence="1">CBS 190363</strain>
    </source>
</reference>
<keyword evidence="2" id="KW-1185">Reference proteome</keyword>
<dbReference type="Proteomes" id="UP001139981">
    <property type="component" value="Unassembled WGS sequence"/>
</dbReference>
<name>A0ACC1M2Z6_9FUNG</name>
<dbReference type="EMBL" id="JANBVB010000725">
    <property type="protein sequence ID" value="KAJ2892467.1"/>
    <property type="molecule type" value="Genomic_DNA"/>
</dbReference>
<evidence type="ECO:0000313" key="2">
    <source>
        <dbReference type="Proteomes" id="UP001139981"/>
    </source>
</evidence>
<protein>
    <submittedName>
        <fullName evidence="1">Uncharacterized protein</fullName>
    </submittedName>
</protein>
<comment type="caution">
    <text evidence="1">The sequence shown here is derived from an EMBL/GenBank/DDBJ whole genome shotgun (WGS) entry which is preliminary data.</text>
</comment>
<evidence type="ECO:0000313" key="1">
    <source>
        <dbReference type="EMBL" id="KAJ2892467.1"/>
    </source>
</evidence>
<organism evidence="1 2">
    <name type="scientific">Coemansia aciculifera</name>
    <dbReference type="NCBI Taxonomy" id="417176"/>
    <lineage>
        <taxon>Eukaryota</taxon>
        <taxon>Fungi</taxon>
        <taxon>Fungi incertae sedis</taxon>
        <taxon>Zoopagomycota</taxon>
        <taxon>Kickxellomycotina</taxon>
        <taxon>Kickxellomycetes</taxon>
        <taxon>Kickxellales</taxon>
        <taxon>Kickxellaceae</taxon>
        <taxon>Coemansia</taxon>
    </lineage>
</organism>
<sequence>MADSSQRNSVPVSSGDVTTGLAKPATTPLSVAVPGLPALDVSKTLEVQKQQLDMYRVLLETLAASEQESALLFPELSKSLVGHIGTLNKLKEDLQDIFTRIRALKGHFRGLYPDVYDYVQSLHVDELDDDDEDDSGSARA</sequence>
<accession>A0ACC1M2Z6</accession>
<gene>
    <name evidence="1" type="ORF">IWW38_003208</name>
</gene>